<name>X0UQJ3_9ZZZZ</name>
<evidence type="ECO:0000256" key="1">
    <source>
        <dbReference type="SAM" id="Phobius"/>
    </source>
</evidence>
<accession>X0UQJ3</accession>
<feature type="transmembrane region" description="Helical" evidence="1">
    <location>
        <begin position="243"/>
        <end position="262"/>
    </location>
</feature>
<dbReference type="AlphaFoldDB" id="X0UQJ3"/>
<comment type="caution">
    <text evidence="2">The sequence shown here is derived from an EMBL/GenBank/DDBJ whole genome shotgun (WGS) entry which is preliminary data.</text>
</comment>
<gene>
    <name evidence="2" type="ORF">S01H1_37982</name>
</gene>
<evidence type="ECO:0000313" key="2">
    <source>
        <dbReference type="EMBL" id="GAG01507.1"/>
    </source>
</evidence>
<sequence>WSLAANSAALILICLILRNTVAVGRASFLAAWLAWTGALCFLAARRSASRPGQVHSLWRRWAVGTLIGAAAVAVGIVLLYREHFIQCFNGDGTEFSELAGSLRHYFLPHWEIETAGRFGTFVANPTVINSYWTLGLQLLLGEGELAARLSCWVWWLGIFAVSLRIVQGEVTRGAWRQAIPLALAMLLTSVWYTFYVGYYPYMTDPANPAVPDALFTLLLLLALDCLRCGDCAGWVVSMILASLVFYAGGVMFLLMAGAAWVWQPVPRR</sequence>
<reference evidence="2" key="1">
    <citation type="journal article" date="2014" name="Front. Microbiol.">
        <title>High frequency of phylogenetically diverse reductive dehalogenase-homologous genes in deep subseafloor sedimentary metagenomes.</title>
        <authorList>
            <person name="Kawai M."/>
            <person name="Futagami T."/>
            <person name="Toyoda A."/>
            <person name="Takaki Y."/>
            <person name="Nishi S."/>
            <person name="Hori S."/>
            <person name="Arai W."/>
            <person name="Tsubouchi T."/>
            <person name="Morono Y."/>
            <person name="Uchiyama I."/>
            <person name="Ito T."/>
            <person name="Fujiyama A."/>
            <person name="Inagaki F."/>
            <person name="Takami H."/>
        </authorList>
    </citation>
    <scope>NUCLEOTIDE SEQUENCE</scope>
    <source>
        <strain evidence="2">Expedition CK06-06</strain>
    </source>
</reference>
<proteinExistence type="predicted"/>
<organism evidence="2">
    <name type="scientific">marine sediment metagenome</name>
    <dbReference type="NCBI Taxonomy" id="412755"/>
    <lineage>
        <taxon>unclassified sequences</taxon>
        <taxon>metagenomes</taxon>
        <taxon>ecological metagenomes</taxon>
    </lineage>
</organism>
<feature type="non-terminal residue" evidence="2">
    <location>
        <position position="268"/>
    </location>
</feature>
<protein>
    <recommendedName>
        <fullName evidence="3">Glycosyltransferase RgtA/B/C/D-like domain-containing protein</fullName>
    </recommendedName>
</protein>
<keyword evidence="1" id="KW-0812">Transmembrane</keyword>
<dbReference type="EMBL" id="BARS01023876">
    <property type="protein sequence ID" value="GAG01507.1"/>
    <property type="molecule type" value="Genomic_DNA"/>
</dbReference>
<feature type="transmembrane region" description="Helical" evidence="1">
    <location>
        <begin position="178"/>
        <end position="201"/>
    </location>
</feature>
<keyword evidence="1" id="KW-1133">Transmembrane helix</keyword>
<feature type="transmembrane region" description="Helical" evidence="1">
    <location>
        <begin position="32"/>
        <end position="48"/>
    </location>
</feature>
<keyword evidence="1" id="KW-0472">Membrane</keyword>
<feature type="transmembrane region" description="Helical" evidence="1">
    <location>
        <begin position="60"/>
        <end position="80"/>
    </location>
</feature>
<evidence type="ECO:0008006" key="3">
    <source>
        <dbReference type="Google" id="ProtNLM"/>
    </source>
</evidence>
<feature type="non-terminal residue" evidence="2">
    <location>
        <position position="1"/>
    </location>
</feature>